<keyword evidence="3" id="KW-1185">Reference proteome</keyword>
<proteinExistence type="predicted"/>
<gene>
    <name evidence="2" type="ORF">K7432_010790</name>
</gene>
<organism evidence="2 3">
    <name type="scientific">Basidiobolus ranarum</name>
    <dbReference type="NCBI Taxonomy" id="34480"/>
    <lineage>
        <taxon>Eukaryota</taxon>
        <taxon>Fungi</taxon>
        <taxon>Fungi incertae sedis</taxon>
        <taxon>Zoopagomycota</taxon>
        <taxon>Entomophthoromycotina</taxon>
        <taxon>Basidiobolomycetes</taxon>
        <taxon>Basidiobolales</taxon>
        <taxon>Basidiobolaceae</taxon>
        <taxon>Basidiobolus</taxon>
    </lineage>
</organism>
<comment type="caution">
    <text evidence="2">The sequence shown here is derived from an EMBL/GenBank/DDBJ whole genome shotgun (WGS) entry which is preliminary data.</text>
</comment>
<feature type="region of interest" description="Disordered" evidence="1">
    <location>
        <begin position="120"/>
        <end position="181"/>
    </location>
</feature>
<sequence>MSRRAISGVLPEPPKKPSAAVASAEKDEQYFASLFAAVESPAKSPISSNIEVAEQVYFSPGTRLINLGYSGLSEISNQDFVSNNTLSVQNSDSALYSDRQPAQKNNYASNYNPISQQPISVSASSEDNIQRSQAITSTHSEAQSIPNESYQKKDTYSIDSNETESLSSIDRSGSSRSLSREKLPVVRPNSISIPRSTVQPIYSAEILNLRIDTMKFYLRNLPNLSLNVLPVKYSFFASRRAFVIANDRSHPHSYHPDMNADKGIKSNFKFSSSSSVTDSFNKSPTQFPLKSKHSREHFKRKVVAHTVLLNTYKLHLVTLSGDLRNIRDKSQSENLSSP</sequence>
<evidence type="ECO:0000313" key="2">
    <source>
        <dbReference type="EMBL" id="KAK9762955.1"/>
    </source>
</evidence>
<feature type="compositionally biased region" description="Low complexity" evidence="1">
    <location>
        <begin position="273"/>
        <end position="283"/>
    </location>
</feature>
<accession>A0ABR2WNA2</accession>
<dbReference type="EMBL" id="JASJQH010000772">
    <property type="protein sequence ID" value="KAK9762955.1"/>
    <property type="molecule type" value="Genomic_DNA"/>
</dbReference>
<name>A0ABR2WNA2_9FUNG</name>
<evidence type="ECO:0000256" key="1">
    <source>
        <dbReference type="SAM" id="MobiDB-lite"/>
    </source>
</evidence>
<feature type="compositionally biased region" description="Low complexity" evidence="1">
    <location>
        <begin position="165"/>
        <end position="177"/>
    </location>
</feature>
<dbReference type="Proteomes" id="UP001479436">
    <property type="component" value="Unassembled WGS sequence"/>
</dbReference>
<feature type="compositionally biased region" description="Polar residues" evidence="1">
    <location>
        <begin position="120"/>
        <end position="149"/>
    </location>
</feature>
<evidence type="ECO:0000313" key="3">
    <source>
        <dbReference type="Proteomes" id="UP001479436"/>
    </source>
</evidence>
<feature type="region of interest" description="Disordered" evidence="1">
    <location>
        <begin position="1"/>
        <end position="22"/>
    </location>
</feature>
<reference evidence="2 3" key="1">
    <citation type="submission" date="2023-04" db="EMBL/GenBank/DDBJ databases">
        <title>Genome of Basidiobolus ranarum AG-B5.</title>
        <authorList>
            <person name="Stajich J.E."/>
            <person name="Carter-House D."/>
            <person name="Gryganskyi A."/>
        </authorList>
    </citation>
    <scope>NUCLEOTIDE SEQUENCE [LARGE SCALE GENOMIC DNA]</scope>
    <source>
        <strain evidence="2 3">AG-B5</strain>
    </source>
</reference>
<protein>
    <submittedName>
        <fullName evidence="2">Uncharacterized protein</fullName>
    </submittedName>
</protein>
<feature type="region of interest" description="Disordered" evidence="1">
    <location>
        <begin position="273"/>
        <end position="292"/>
    </location>
</feature>